<feature type="repeat" description="ANK" evidence="3">
    <location>
        <begin position="88"/>
        <end position="115"/>
    </location>
</feature>
<keyword evidence="1" id="KW-0677">Repeat</keyword>
<organism evidence="4">
    <name type="scientific">Chrysotila carterae</name>
    <name type="common">Marine alga</name>
    <name type="synonym">Syracosphaera carterae</name>
    <dbReference type="NCBI Taxonomy" id="13221"/>
    <lineage>
        <taxon>Eukaryota</taxon>
        <taxon>Haptista</taxon>
        <taxon>Haptophyta</taxon>
        <taxon>Prymnesiophyceae</taxon>
        <taxon>Isochrysidales</taxon>
        <taxon>Isochrysidaceae</taxon>
        <taxon>Chrysotila</taxon>
    </lineage>
</organism>
<protein>
    <recommendedName>
        <fullName evidence="5">Ankyrin repeat domain-containing protein</fullName>
    </recommendedName>
</protein>
<dbReference type="PANTHER" id="PTHR24171">
    <property type="entry name" value="ANKYRIN REPEAT DOMAIN-CONTAINING PROTEIN 39-RELATED"/>
    <property type="match status" value="1"/>
</dbReference>
<evidence type="ECO:0000313" key="4">
    <source>
        <dbReference type="EMBL" id="CAE0759371.1"/>
    </source>
</evidence>
<evidence type="ECO:0000256" key="1">
    <source>
        <dbReference type="ARBA" id="ARBA00022737"/>
    </source>
</evidence>
<feature type="repeat" description="ANK" evidence="3">
    <location>
        <begin position="22"/>
        <end position="55"/>
    </location>
</feature>
<evidence type="ECO:0000256" key="2">
    <source>
        <dbReference type="ARBA" id="ARBA00023043"/>
    </source>
</evidence>
<dbReference type="InterPro" id="IPR036770">
    <property type="entry name" value="Ankyrin_rpt-contain_sf"/>
</dbReference>
<dbReference type="AlphaFoldDB" id="A0A7S4EXR6"/>
<proteinExistence type="predicted"/>
<gene>
    <name evidence="4" type="ORF">PCAR00345_LOCUS11965</name>
</gene>
<dbReference type="PROSITE" id="PS50088">
    <property type="entry name" value="ANK_REPEAT"/>
    <property type="match status" value="3"/>
</dbReference>
<keyword evidence="2 3" id="KW-0040">ANK repeat</keyword>
<evidence type="ECO:0000256" key="3">
    <source>
        <dbReference type="PROSITE-ProRule" id="PRU00023"/>
    </source>
</evidence>
<dbReference type="Gene3D" id="1.25.40.20">
    <property type="entry name" value="Ankyrin repeat-containing domain"/>
    <property type="match status" value="1"/>
</dbReference>
<name>A0A7S4EXR6_CHRCT</name>
<sequence>MLQAVDALLEQDSSLVNEITTGGATPLHMCGMSRSGQLMTAHLIAKGADIEAVDTYGFRPLHRIASNNLAIGAKALIAAGADVNARASGATPLRVAMESRATDVIKVLQQHGASK</sequence>
<dbReference type="SUPFAM" id="SSF48403">
    <property type="entry name" value="Ankyrin repeat"/>
    <property type="match status" value="1"/>
</dbReference>
<dbReference type="PROSITE" id="PS50297">
    <property type="entry name" value="ANK_REP_REGION"/>
    <property type="match status" value="2"/>
</dbReference>
<dbReference type="SMART" id="SM00248">
    <property type="entry name" value="ANK"/>
    <property type="match status" value="3"/>
</dbReference>
<feature type="repeat" description="ANK" evidence="3">
    <location>
        <begin position="56"/>
        <end position="88"/>
    </location>
</feature>
<reference evidence="4" key="1">
    <citation type="submission" date="2021-01" db="EMBL/GenBank/DDBJ databases">
        <authorList>
            <person name="Corre E."/>
            <person name="Pelletier E."/>
            <person name="Niang G."/>
            <person name="Scheremetjew M."/>
            <person name="Finn R."/>
            <person name="Kale V."/>
            <person name="Holt S."/>
            <person name="Cochrane G."/>
            <person name="Meng A."/>
            <person name="Brown T."/>
            <person name="Cohen L."/>
        </authorList>
    </citation>
    <scope>NUCLEOTIDE SEQUENCE</scope>
    <source>
        <strain evidence="4">CCMP645</strain>
    </source>
</reference>
<accession>A0A7S4EXR6</accession>
<dbReference type="Pfam" id="PF12796">
    <property type="entry name" value="Ank_2"/>
    <property type="match status" value="1"/>
</dbReference>
<evidence type="ECO:0008006" key="5">
    <source>
        <dbReference type="Google" id="ProtNLM"/>
    </source>
</evidence>
<dbReference type="PANTHER" id="PTHR24171:SF9">
    <property type="entry name" value="ANKYRIN REPEAT DOMAIN-CONTAINING PROTEIN 39"/>
    <property type="match status" value="1"/>
</dbReference>
<dbReference type="InterPro" id="IPR002110">
    <property type="entry name" value="Ankyrin_rpt"/>
</dbReference>
<dbReference type="EMBL" id="HBIZ01019113">
    <property type="protein sequence ID" value="CAE0759371.1"/>
    <property type="molecule type" value="Transcribed_RNA"/>
</dbReference>